<evidence type="ECO:0000256" key="11">
    <source>
        <dbReference type="PROSITE-ProRule" id="PRU10077"/>
    </source>
</evidence>
<dbReference type="FunFam" id="3.40.630.20:FF:000001">
    <property type="entry name" value="Pyrrolidone-carboxylate peptidase"/>
    <property type="match status" value="1"/>
</dbReference>
<keyword evidence="6 9" id="KW-0645">Protease</keyword>
<dbReference type="Proteomes" id="UP000051311">
    <property type="component" value="Unassembled WGS sequence"/>
</dbReference>
<comment type="function">
    <text evidence="2 9">Removes 5-oxoproline from various penultimate amino acid residues except L-proline.</text>
</comment>
<dbReference type="RefSeq" id="WP_025005698.1">
    <property type="nucleotide sequence ID" value="NZ_AZEL01000047.1"/>
</dbReference>
<protein>
    <recommendedName>
        <fullName evidence="9">Pyrrolidone-carboxylate peptidase</fullName>
        <ecNumber evidence="9">3.4.19.3</ecNumber>
    </recommendedName>
    <alternativeName>
        <fullName evidence="9">5-oxoprolyl-peptidase</fullName>
    </alternativeName>
    <alternativeName>
        <fullName evidence="9">Pyroglutamyl-peptidase I</fullName>
        <shortName evidence="9">PGP-I</shortName>
        <shortName evidence="9">Pyrase</shortName>
    </alternativeName>
</protein>
<dbReference type="InterPro" id="IPR036440">
    <property type="entry name" value="Peptidase_C15-like_sf"/>
</dbReference>
<feature type="active site" evidence="9">
    <location>
        <position position="165"/>
    </location>
</feature>
<dbReference type="InterPro" id="IPR016125">
    <property type="entry name" value="Peptidase_C15-like"/>
</dbReference>
<evidence type="ECO:0000256" key="6">
    <source>
        <dbReference type="ARBA" id="ARBA00022670"/>
    </source>
</evidence>
<keyword evidence="5 9" id="KW-0963">Cytoplasm</keyword>
<reference evidence="12 13" key="1">
    <citation type="journal article" date="2015" name="Genome Announc.">
        <title>Expanding the biotechnology potential of lactobacilli through comparative genomics of 213 strains and associated genera.</title>
        <authorList>
            <person name="Sun Z."/>
            <person name="Harris H.M."/>
            <person name="McCann A."/>
            <person name="Guo C."/>
            <person name="Argimon S."/>
            <person name="Zhang W."/>
            <person name="Yang X."/>
            <person name="Jeffery I.B."/>
            <person name="Cooney J.C."/>
            <person name="Kagawa T.F."/>
            <person name="Liu W."/>
            <person name="Song Y."/>
            <person name="Salvetti E."/>
            <person name="Wrobel A."/>
            <person name="Rasinkangas P."/>
            <person name="Parkhill J."/>
            <person name="Rea M.C."/>
            <person name="O'Sullivan O."/>
            <person name="Ritari J."/>
            <person name="Douillard F.P."/>
            <person name="Paul Ross R."/>
            <person name="Yang R."/>
            <person name="Briner A.E."/>
            <person name="Felis G.E."/>
            <person name="de Vos W.M."/>
            <person name="Barrangou R."/>
            <person name="Klaenhammer T.R."/>
            <person name="Caufield P.W."/>
            <person name="Cui Y."/>
            <person name="Zhang H."/>
            <person name="O'Toole P.W."/>
        </authorList>
    </citation>
    <scope>NUCLEOTIDE SEQUENCE [LARGE SCALE GENOMIC DNA]</scope>
    <source>
        <strain evidence="12 13">DSM 10532</strain>
    </source>
</reference>
<dbReference type="NCBIfam" id="NF009676">
    <property type="entry name" value="PRK13197.1"/>
    <property type="match status" value="1"/>
</dbReference>
<evidence type="ECO:0000256" key="9">
    <source>
        <dbReference type="HAMAP-Rule" id="MF_00417"/>
    </source>
</evidence>
<feature type="active site" evidence="9 10">
    <location>
        <position position="78"/>
    </location>
</feature>
<dbReference type="InterPro" id="IPR033693">
    <property type="entry name" value="PGPEP1_Glu_AS"/>
</dbReference>
<dbReference type="PRINTS" id="PR00706">
    <property type="entry name" value="PYROGLUPTASE"/>
</dbReference>
<name>A0A0R1NNL9_9LACO</name>
<dbReference type="InterPro" id="IPR033694">
    <property type="entry name" value="PGPEP1_Cys_AS"/>
</dbReference>
<dbReference type="OrthoDB" id="9779738at2"/>
<evidence type="ECO:0000313" key="13">
    <source>
        <dbReference type="Proteomes" id="UP000051311"/>
    </source>
</evidence>
<dbReference type="STRING" id="1423748.FC37_GL001455"/>
<dbReference type="PANTHER" id="PTHR23402:SF1">
    <property type="entry name" value="PYROGLUTAMYL-PEPTIDASE I"/>
    <property type="match status" value="1"/>
</dbReference>
<dbReference type="Pfam" id="PF01470">
    <property type="entry name" value="Peptidase_C15"/>
    <property type="match status" value="1"/>
</dbReference>
<keyword evidence="8 9" id="KW-0788">Thiol protease</keyword>
<dbReference type="GO" id="GO:0005829">
    <property type="term" value="C:cytosol"/>
    <property type="evidence" value="ECO:0007669"/>
    <property type="project" value="InterPro"/>
</dbReference>
<dbReference type="GO" id="GO:0006508">
    <property type="term" value="P:proteolysis"/>
    <property type="evidence" value="ECO:0007669"/>
    <property type="project" value="UniProtKB-KW"/>
</dbReference>
<accession>A0A0R1NNL9</accession>
<evidence type="ECO:0000256" key="2">
    <source>
        <dbReference type="ARBA" id="ARBA00002280"/>
    </source>
</evidence>
<dbReference type="PIRSF" id="PIRSF015592">
    <property type="entry name" value="Prld-crbxl_pptds"/>
    <property type="match status" value="1"/>
</dbReference>
<comment type="similarity">
    <text evidence="4 9">Belongs to the peptidase C15 family.</text>
</comment>
<dbReference type="eggNOG" id="COG2039">
    <property type="taxonomic scope" value="Bacteria"/>
</dbReference>
<proteinExistence type="inferred from homology"/>
<comment type="subcellular location">
    <subcellularLocation>
        <location evidence="3 9">Cytoplasm</location>
    </subcellularLocation>
</comment>
<evidence type="ECO:0000256" key="4">
    <source>
        <dbReference type="ARBA" id="ARBA00006641"/>
    </source>
</evidence>
<comment type="caution">
    <text evidence="12">The sequence shown here is derived from an EMBL/GenBank/DDBJ whole genome shotgun (WGS) entry which is preliminary data.</text>
</comment>
<evidence type="ECO:0000256" key="1">
    <source>
        <dbReference type="ARBA" id="ARBA00001770"/>
    </source>
</evidence>
<dbReference type="Gene3D" id="3.40.630.20">
    <property type="entry name" value="Peptidase C15, pyroglutamyl peptidase I-like"/>
    <property type="match status" value="1"/>
</dbReference>
<dbReference type="EMBL" id="AZEL01000047">
    <property type="protein sequence ID" value="KRL21369.1"/>
    <property type="molecule type" value="Genomic_DNA"/>
</dbReference>
<dbReference type="CDD" id="cd00501">
    <property type="entry name" value="Peptidase_C15"/>
    <property type="match status" value="1"/>
</dbReference>
<dbReference type="PANTHER" id="PTHR23402">
    <property type="entry name" value="PROTEASE FAMILY C15 PYROGLUTAMYL-PEPTIDASE I-RELATED"/>
    <property type="match status" value="1"/>
</dbReference>
<dbReference type="PROSITE" id="PS01334">
    <property type="entry name" value="PYRASE_CYS"/>
    <property type="match status" value="1"/>
</dbReference>
<gene>
    <name evidence="9" type="primary">pcp</name>
    <name evidence="12" type="ORF">FC37_GL001455</name>
</gene>
<dbReference type="InterPro" id="IPR029762">
    <property type="entry name" value="PGP-I_bact-type"/>
</dbReference>
<dbReference type="GO" id="GO:0016920">
    <property type="term" value="F:pyroglutamyl-peptidase activity"/>
    <property type="evidence" value="ECO:0007669"/>
    <property type="project" value="UniProtKB-UniRule"/>
</dbReference>
<organism evidence="12 13">
    <name type="scientific">Lactobacillus gallinarum DSM 10532 = JCM 2011</name>
    <dbReference type="NCBI Taxonomy" id="1423748"/>
    <lineage>
        <taxon>Bacteria</taxon>
        <taxon>Bacillati</taxon>
        <taxon>Bacillota</taxon>
        <taxon>Bacilli</taxon>
        <taxon>Lactobacillales</taxon>
        <taxon>Lactobacillaceae</taxon>
        <taxon>Lactobacillus</taxon>
    </lineage>
</organism>
<dbReference type="NCBIfam" id="TIGR00504">
    <property type="entry name" value="pyro_pdase"/>
    <property type="match status" value="1"/>
</dbReference>
<evidence type="ECO:0000256" key="3">
    <source>
        <dbReference type="ARBA" id="ARBA00004496"/>
    </source>
</evidence>
<evidence type="ECO:0000256" key="5">
    <source>
        <dbReference type="ARBA" id="ARBA00022490"/>
    </source>
</evidence>
<evidence type="ECO:0000256" key="7">
    <source>
        <dbReference type="ARBA" id="ARBA00022801"/>
    </source>
</evidence>
<dbReference type="HAMAP" id="MF_00417">
    <property type="entry name" value="Pyrrolid_peptidase"/>
    <property type="match status" value="1"/>
</dbReference>
<comment type="catalytic activity">
    <reaction evidence="1 9 10">
        <text>Release of an N-terminal pyroglutamyl group from a polypeptide, the second amino acid generally not being Pro.</text>
        <dbReference type="EC" id="3.4.19.3"/>
    </reaction>
</comment>
<dbReference type="SUPFAM" id="SSF53182">
    <property type="entry name" value="Pyrrolidone carboxyl peptidase (pyroglutamate aminopeptidase)"/>
    <property type="match status" value="1"/>
</dbReference>
<keyword evidence="7 9" id="KW-0378">Hydrolase</keyword>
<dbReference type="AlphaFoldDB" id="A0A0R1NNL9"/>
<dbReference type="EC" id="3.4.19.3" evidence="9"/>
<evidence type="ECO:0000313" key="12">
    <source>
        <dbReference type="EMBL" id="KRL21369.1"/>
    </source>
</evidence>
<comment type="subunit">
    <text evidence="9">Homotetramer.</text>
</comment>
<evidence type="ECO:0000256" key="10">
    <source>
        <dbReference type="PROSITE-ProRule" id="PRU10076"/>
    </source>
</evidence>
<feature type="active site" evidence="9 11">
    <location>
        <position position="141"/>
    </location>
</feature>
<sequence>MKILVTGFDPFGGEKINPAIEAVKRLPNEIAGNKIIKLEVPTIFYQSADVVKKAIEKENPEMVINVGQAGGRGAITPERIAINFQSGSTPDNSGKGPKEGKIQADGLDGYFTQLPIKKMVTAIRHAGIPAQISNSAGTYVCNHLFYEIQYLIHHDYPDLKGGFIHIPYLPSQTKNGRYPSMSLENMVVGLTAAIKAAAMC</sequence>
<dbReference type="PROSITE" id="PS01333">
    <property type="entry name" value="PYRASE_GLU"/>
    <property type="match status" value="1"/>
</dbReference>
<dbReference type="InterPro" id="IPR000816">
    <property type="entry name" value="Peptidase_C15"/>
</dbReference>
<dbReference type="PATRIC" id="fig|1423748.3.peg.1516"/>
<evidence type="ECO:0000256" key="8">
    <source>
        <dbReference type="ARBA" id="ARBA00022807"/>
    </source>
</evidence>